<protein>
    <recommendedName>
        <fullName evidence="3">Carrier domain-containing protein</fullName>
    </recommendedName>
</protein>
<evidence type="ECO:0000313" key="2">
    <source>
        <dbReference type="Proteomes" id="UP000238823"/>
    </source>
</evidence>
<evidence type="ECO:0008006" key="3">
    <source>
        <dbReference type="Google" id="ProtNLM"/>
    </source>
</evidence>
<dbReference type="InterPro" id="IPR036736">
    <property type="entry name" value="ACP-like_sf"/>
</dbReference>
<accession>A0A2S9YN31</accession>
<name>A0A2S9YN31_9BACT</name>
<sequence>MSAEIQAVVRQHLDDEFMFMRPDLVLDDQLDLLGEGILDSIGILRVTAFIEDAFSVVLGPSDLISENFRDLGTIVAVIVAASSRGQADRPAES</sequence>
<dbReference type="RefSeq" id="WP_146157870.1">
    <property type="nucleotide sequence ID" value="NZ_PVNL01000074.1"/>
</dbReference>
<gene>
    <name evidence="1" type="ORF">ENSA7_38030</name>
</gene>
<dbReference type="Proteomes" id="UP000238823">
    <property type="component" value="Unassembled WGS sequence"/>
</dbReference>
<dbReference type="AlphaFoldDB" id="A0A2S9YN31"/>
<dbReference type="EMBL" id="PVNL01000074">
    <property type="protein sequence ID" value="PRQ06484.1"/>
    <property type="molecule type" value="Genomic_DNA"/>
</dbReference>
<organism evidence="1 2">
    <name type="scientific">Enhygromyxa salina</name>
    <dbReference type="NCBI Taxonomy" id="215803"/>
    <lineage>
        <taxon>Bacteria</taxon>
        <taxon>Pseudomonadati</taxon>
        <taxon>Myxococcota</taxon>
        <taxon>Polyangia</taxon>
        <taxon>Nannocystales</taxon>
        <taxon>Nannocystaceae</taxon>
        <taxon>Enhygromyxa</taxon>
    </lineage>
</organism>
<proteinExistence type="predicted"/>
<dbReference type="OrthoDB" id="2625323at2"/>
<dbReference type="SUPFAM" id="SSF47336">
    <property type="entry name" value="ACP-like"/>
    <property type="match status" value="1"/>
</dbReference>
<reference evidence="1 2" key="1">
    <citation type="submission" date="2018-03" db="EMBL/GenBank/DDBJ databases">
        <title>Draft Genome Sequences of the Obligatory Marine Myxobacteria Enhygromyxa salina SWB007.</title>
        <authorList>
            <person name="Poehlein A."/>
            <person name="Moghaddam J.A."/>
            <person name="Harms H."/>
            <person name="Alanjari M."/>
            <person name="Koenig G.M."/>
            <person name="Daniel R."/>
            <person name="Schaeberle T.F."/>
        </authorList>
    </citation>
    <scope>NUCLEOTIDE SEQUENCE [LARGE SCALE GENOMIC DNA]</scope>
    <source>
        <strain evidence="1 2">SWB007</strain>
    </source>
</reference>
<dbReference type="Gene3D" id="1.10.1200.10">
    <property type="entry name" value="ACP-like"/>
    <property type="match status" value="1"/>
</dbReference>
<comment type="caution">
    <text evidence="1">The sequence shown here is derived from an EMBL/GenBank/DDBJ whole genome shotgun (WGS) entry which is preliminary data.</text>
</comment>
<evidence type="ECO:0000313" key="1">
    <source>
        <dbReference type="EMBL" id="PRQ06484.1"/>
    </source>
</evidence>